<name>A0ABN0YR50_9BACL</name>
<gene>
    <name evidence="1" type="ORF">GCM10008933_39070</name>
</gene>
<evidence type="ECO:0000313" key="2">
    <source>
        <dbReference type="Proteomes" id="UP001500340"/>
    </source>
</evidence>
<protein>
    <submittedName>
        <fullName evidence="1">Uncharacterized protein</fullName>
    </submittedName>
</protein>
<comment type="caution">
    <text evidence="1">The sequence shown here is derived from an EMBL/GenBank/DDBJ whole genome shotgun (WGS) entry which is preliminary data.</text>
</comment>
<dbReference type="Proteomes" id="UP001500340">
    <property type="component" value="Unassembled WGS sequence"/>
</dbReference>
<organism evidence="1 2">
    <name type="scientific">Paenibacillus motobuensis</name>
    <dbReference type="NCBI Taxonomy" id="295324"/>
    <lineage>
        <taxon>Bacteria</taxon>
        <taxon>Bacillati</taxon>
        <taxon>Bacillota</taxon>
        <taxon>Bacilli</taxon>
        <taxon>Bacillales</taxon>
        <taxon>Paenibacillaceae</taxon>
        <taxon>Paenibacillus</taxon>
    </lineage>
</organism>
<accession>A0ABN0YR50</accession>
<dbReference type="EMBL" id="BAAACX010000018">
    <property type="protein sequence ID" value="GAA0404939.1"/>
    <property type="molecule type" value="Genomic_DNA"/>
</dbReference>
<keyword evidence="2" id="KW-1185">Reference proteome</keyword>
<proteinExistence type="predicted"/>
<reference evidence="1 2" key="1">
    <citation type="journal article" date="2019" name="Int. J. Syst. Evol. Microbiol.">
        <title>The Global Catalogue of Microorganisms (GCM) 10K type strain sequencing project: providing services to taxonomists for standard genome sequencing and annotation.</title>
        <authorList>
            <consortium name="The Broad Institute Genomics Platform"/>
            <consortium name="The Broad Institute Genome Sequencing Center for Infectious Disease"/>
            <person name="Wu L."/>
            <person name="Ma J."/>
        </authorList>
    </citation>
    <scope>NUCLEOTIDE SEQUENCE [LARGE SCALE GENOMIC DNA]</scope>
    <source>
        <strain evidence="1 2">JCM 12774</strain>
    </source>
</reference>
<evidence type="ECO:0000313" key="1">
    <source>
        <dbReference type="EMBL" id="GAA0404939.1"/>
    </source>
</evidence>
<sequence length="47" mass="5192">MIDDDIANIVLDASLYGTLEGFNYFFINERKTASPVSNCRKGGKGHL</sequence>